<comment type="caution">
    <text evidence="6">The sequence shown here is derived from an EMBL/GenBank/DDBJ whole genome shotgun (WGS) entry which is preliminary data.</text>
</comment>
<evidence type="ECO:0000313" key="6">
    <source>
        <dbReference type="EMBL" id="MDM5271144.1"/>
    </source>
</evidence>
<evidence type="ECO:0000256" key="4">
    <source>
        <dbReference type="ARBA" id="ARBA00022833"/>
    </source>
</evidence>
<feature type="binding site" evidence="5">
    <location>
        <position position="2"/>
    </location>
    <ligand>
        <name>Ni(2+)</name>
        <dbReference type="ChEBI" id="CHEBI:49786"/>
    </ligand>
</feature>
<evidence type="ECO:0000313" key="7">
    <source>
        <dbReference type="Proteomes" id="UP001169069"/>
    </source>
</evidence>
<evidence type="ECO:0000256" key="1">
    <source>
        <dbReference type="ARBA" id="ARBA00010748"/>
    </source>
</evidence>
<reference evidence="6" key="1">
    <citation type="submission" date="2023-01" db="EMBL/GenBank/DDBJ databases">
        <title>Sulfurovum sp. zt1-1 genome assembly.</title>
        <authorList>
            <person name="Wang J."/>
        </authorList>
    </citation>
    <scope>NUCLEOTIDE SEQUENCE</scope>
    <source>
        <strain evidence="6">Zt1-1</strain>
    </source>
</reference>
<sequence length="113" mass="12948">MHEYSIVQSLLDQCEHYAIENDATSVQKITVKIGVLSGVEIHLFETAFHTFKEGTLCSEAELIIQEQPLLIYCNECDKEHILNEMHIRCPECNSLSVKVLDGEEMYLMQLEMA</sequence>
<dbReference type="PANTHER" id="PTHR34535">
    <property type="entry name" value="HYDROGENASE MATURATION FACTOR HYPA"/>
    <property type="match status" value="1"/>
</dbReference>
<evidence type="ECO:0000256" key="2">
    <source>
        <dbReference type="ARBA" id="ARBA00022596"/>
    </source>
</evidence>
<comment type="similarity">
    <text evidence="1 5">Belongs to the HypA/HybF family.</text>
</comment>
<dbReference type="PANTHER" id="PTHR34535:SF3">
    <property type="entry name" value="HYDROGENASE MATURATION FACTOR HYPA"/>
    <property type="match status" value="1"/>
</dbReference>
<evidence type="ECO:0000256" key="3">
    <source>
        <dbReference type="ARBA" id="ARBA00022723"/>
    </source>
</evidence>
<keyword evidence="3 5" id="KW-0479">Metal-binding</keyword>
<proteinExistence type="inferred from homology"/>
<dbReference type="HAMAP" id="MF_00213">
    <property type="entry name" value="HypA_HybF"/>
    <property type="match status" value="1"/>
</dbReference>
<dbReference type="InterPro" id="IPR000688">
    <property type="entry name" value="HypA/HybF"/>
</dbReference>
<dbReference type="PIRSF" id="PIRSF004761">
    <property type="entry name" value="Hydrgn_mat_HypA"/>
    <property type="match status" value="1"/>
</dbReference>
<dbReference type="Gene3D" id="3.30.2320.80">
    <property type="match status" value="1"/>
</dbReference>
<keyword evidence="2 5" id="KW-0533">Nickel</keyword>
<keyword evidence="7" id="KW-1185">Reference proteome</keyword>
<dbReference type="Pfam" id="PF01155">
    <property type="entry name" value="HypA"/>
    <property type="match status" value="1"/>
</dbReference>
<dbReference type="Proteomes" id="UP001169069">
    <property type="component" value="Unassembled WGS sequence"/>
</dbReference>
<dbReference type="EMBL" id="JAQIBD010000001">
    <property type="protein sequence ID" value="MDM5271144.1"/>
    <property type="molecule type" value="Genomic_DNA"/>
</dbReference>
<dbReference type="InterPro" id="IPR020538">
    <property type="entry name" value="Hydgase_Ni_incorp_HypA/HybF_CS"/>
</dbReference>
<feature type="binding site" evidence="5">
    <location>
        <position position="73"/>
    </location>
    <ligand>
        <name>Zn(2+)</name>
        <dbReference type="ChEBI" id="CHEBI:29105"/>
    </ligand>
</feature>
<evidence type="ECO:0000256" key="5">
    <source>
        <dbReference type="HAMAP-Rule" id="MF_00213"/>
    </source>
</evidence>
<dbReference type="PROSITE" id="PS01249">
    <property type="entry name" value="HYPA"/>
    <property type="match status" value="1"/>
</dbReference>
<name>A0ABT7QWD0_9BACT</name>
<accession>A0ABT7QWD0</accession>
<dbReference type="RefSeq" id="WP_289412464.1">
    <property type="nucleotide sequence ID" value="NZ_JAQIBD010000001.1"/>
</dbReference>
<gene>
    <name evidence="5 6" type="primary">hypA</name>
    <name evidence="6" type="ORF">PGH07_03055</name>
</gene>
<protein>
    <recommendedName>
        <fullName evidence="5">Hydrogenase maturation factor HypA</fullName>
    </recommendedName>
</protein>
<dbReference type="NCBIfam" id="TIGR00100">
    <property type="entry name" value="hypA"/>
    <property type="match status" value="1"/>
</dbReference>
<feature type="binding site" evidence="5">
    <location>
        <position position="92"/>
    </location>
    <ligand>
        <name>Zn(2+)</name>
        <dbReference type="ChEBI" id="CHEBI:29105"/>
    </ligand>
</feature>
<feature type="binding site" evidence="5">
    <location>
        <position position="89"/>
    </location>
    <ligand>
        <name>Zn(2+)</name>
        <dbReference type="ChEBI" id="CHEBI:29105"/>
    </ligand>
</feature>
<comment type="function">
    <text evidence="5">Involved in the maturation of [NiFe] hydrogenases. Required for nickel insertion into the metal center of the hydrogenase.</text>
</comment>
<organism evidence="6 7">
    <name type="scientific">Sulfurovum zhangzhouensis</name>
    <dbReference type="NCBI Taxonomy" id="3019067"/>
    <lineage>
        <taxon>Bacteria</taxon>
        <taxon>Pseudomonadati</taxon>
        <taxon>Campylobacterota</taxon>
        <taxon>Epsilonproteobacteria</taxon>
        <taxon>Campylobacterales</taxon>
        <taxon>Sulfurovaceae</taxon>
        <taxon>Sulfurovum</taxon>
    </lineage>
</organism>
<feature type="binding site" evidence="5">
    <location>
        <position position="76"/>
    </location>
    <ligand>
        <name>Zn(2+)</name>
        <dbReference type="ChEBI" id="CHEBI:29105"/>
    </ligand>
</feature>
<keyword evidence="4 5" id="KW-0862">Zinc</keyword>